<comment type="caution">
    <text evidence="1">The sequence shown here is derived from an EMBL/GenBank/DDBJ whole genome shotgun (WGS) entry which is preliminary data.</text>
</comment>
<evidence type="ECO:0000313" key="1">
    <source>
        <dbReference type="EMBL" id="KAJ8885707.1"/>
    </source>
</evidence>
<keyword evidence="2" id="KW-1185">Reference proteome</keyword>
<name>A0ABQ9HMZ8_9NEOP</name>
<evidence type="ECO:0000313" key="2">
    <source>
        <dbReference type="Proteomes" id="UP001159363"/>
    </source>
</evidence>
<protein>
    <submittedName>
        <fullName evidence="1">Uncharacterized protein</fullName>
    </submittedName>
</protein>
<accession>A0ABQ9HMZ8</accession>
<reference evidence="1 2" key="1">
    <citation type="submission" date="2023-02" db="EMBL/GenBank/DDBJ databases">
        <title>LHISI_Scaffold_Assembly.</title>
        <authorList>
            <person name="Stuart O.P."/>
            <person name="Cleave R."/>
            <person name="Magrath M.J.L."/>
            <person name="Mikheyev A.S."/>
        </authorList>
    </citation>
    <scope>NUCLEOTIDE SEQUENCE [LARGE SCALE GENOMIC DNA]</scope>
    <source>
        <strain evidence="1">Daus_M_001</strain>
        <tissue evidence="1">Leg muscle</tissue>
    </source>
</reference>
<dbReference type="Proteomes" id="UP001159363">
    <property type="component" value="Chromosome X"/>
</dbReference>
<dbReference type="EMBL" id="JARBHB010000004">
    <property type="protein sequence ID" value="KAJ8885707.1"/>
    <property type="molecule type" value="Genomic_DNA"/>
</dbReference>
<gene>
    <name evidence="1" type="ORF">PR048_011905</name>
</gene>
<sequence>MPGNCSFNDVWLQNPKFTKSLQKEASKNKGRCSCVCCDKSYELNLKKYSSIVTDMKSFGIQYNLRAESCSSSSSAAVEMPAHFVL</sequence>
<proteinExistence type="predicted"/>
<organism evidence="1 2">
    <name type="scientific">Dryococelus australis</name>
    <dbReference type="NCBI Taxonomy" id="614101"/>
    <lineage>
        <taxon>Eukaryota</taxon>
        <taxon>Metazoa</taxon>
        <taxon>Ecdysozoa</taxon>
        <taxon>Arthropoda</taxon>
        <taxon>Hexapoda</taxon>
        <taxon>Insecta</taxon>
        <taxon>Pterygota</taxon>
        <taxon>Neoptera</taxon>
        <taxon>Polyneoptera</taxon>
        <taxon>Phasmatodea</taxon>
        <taxon>Verophasmatodea</taxon>
        <taxon>Anareolatae</taxon>
        <taxon>Phasmatidae</taxon>
        <taxon>Eurycanthinae</taxon>
        <taxon>Dryococelus</taxon>
    </lineage>
</organism>